<organism evidence="1 2">
    <name type="scientific">Mycena chlorophos</name>
    <name type="common">Agaric fungus</name>
    <name type="synonym">Agaricus chlorophos</name>
    <dbReference type="NCBI Taxonomy" id="658473"/>
    <lineage>
        <taxon>Eukaryota</taxon>
        <taxon>Fungi</taxon>
        <taxon>Dikarya</taxon>
        <taxon>Basidiomycota</taxon>
        <taxon>Agaricomycotina</taxon>
        <taxon>Agaricomycetes</taxon>
        <taxon>Agaricomycetidae</taxon>
        <taxon>Agaricales</taxon>
        <taxon>Marasmiineae</taxon>
        <taxon>Mycenaceae</taxon>
        <taxon>Mycena</taxon>
    </lineage>
</organism>
<accession>A0A8H6TJK1</accession>
<dbReference type="OrthoDB" id="6513042at2759"/>
<dbReference type="AlphaFoldDB" id="A0A8H6TJK1"/>
<sequence length="117" mass="13646">MAEVVLRHNPSKDDTEWHFTIPPNNLTIPAKAKNPYLYGKAISFTESKIVLRMQPLPNNRILQSDDKSKFILLSFGELRFPETTLKTTADYMIRLFKEGLFLNGIQYRFYHHSNTLT</sequence>
<reference evidence="1" key="1">
    <citation type="submission" date="2020-05" db="EMBL/GenBank/DDBJ databases">
        <title>Mycena genomes resolve the evolution of fungal bioluminescence.</title>
        <authorList>
            <person name="Tsai I.J."/>
        </authorList>
    </citation>
    <scope>NUCLEOTIDE SEQUENCE</scope>
    <source>
        <strain evidence="1">110903Hualien_Pintung</strain>
    </source>
</reference>
<name>A0A8H6TJK1_MYCCL</name>
<dbReference type="EMBL" id="JACAZE010000004">
    <property type="protein sequence ID" value="KAF7318471.1"/>
    <property type="molecule type" value="Genomic_DNA"/>
</dbReference>
<dbReference type="Proteomes" id="UP000613580">
    <property type="component" value="Unassembled WGS sequence"/>
</dbReference>
<keyword evidence="2" id="KW-1185">Reference proteome</keyword>
<evidence type="ECO:0000313" key="2">
    <source>
        <dbReference type="Proteomes" id="UP000613580"/>
    </source>
</evidence>
<gene>
    <name evidence="1" type="ORF">HMN09_00356300</name>
</gene>
<proteinExistence type="predicted"/>
<protein>
    <submittedName>
        <fullName evidence="1">Uncharacterized protein</fullName>
    </submittedName>
</protein>
<comment type="caution">
    <text evidence="1">The sequence shown here is derived from an EMBL/GenBank/DDBJ whole genome shotgun (WGS) entry which is preliminary data.</text>
</comment>
<evidence type="ECO:0000313" key="1">
    <source>
        <dbReference type="EMBL" id="KAF7318471.1"/>
    </source>
</evidence>